<dbReference type="GO" id="GO:0042910">
    <property type="term" value="F:xenobiotic transmembrane transporter activity"/>
    <property type="evidence" value="ECO:0007669"/>
    <property type="project" value="TreeGrafter"/>
</dbReference>
<dbReference type="Gene3D" id="3.30.2090.10">
    <property type="entry name" value="Multidrug efflux transporter AcrB TolC docking domain, DN and DC subdomains"/>
    <property type="match status" value="2"/>
</dbReference>
<keyword evidence="1" id="KW-1133">Transmembrane helix</keyword>
<dbReference type="PRINTS" id="PR00702">
    <property type="entry name" value="ACRIFLAVINRP"/>
</dbReference>
<dbReference type="PANTHER" id="PTHR32063:SF18">
    <property type="entry name" value="CATION EFFLUX SYSTEM PROTEIN"/>
    <property type="match status" value="1"/>
</dbReference>
<dbReference type="PANTHER" id="PTHR32063">
    <property type="match status" value="1"/>
</dbReference>
<protein>
    <submittedName>
        <fullName evidence="2">Multidrug efflux pump subunit AcrB</fullName>
    </submittedName>
</protein>
<feature type="transmembrane region" description="Helical" evidence="1">
    <location>
        <begin position="434"/>
        <end position="454"/>
    </location>
</feature>
<feature type="transmembrane region" description="Helical" evidence="1">
    <location>
        <begin position="460"/>
        <end position="491"/>
    </location>
</feature>
<evidence type="ECO:0000313" key="2">
    <source>
        <dbReference type="EMBL" id="MBB4285650.1"/>
    </source>
</evidence>
<organism evidence="2 3">
    <name type="scientific">Roseospira goensis</name>
    <dbReference type="NCBI Taxonomy" id="391922"/>
    <lineage>
        <taxon>Bacteria</taxon>
        <taxon>Pseudomonadati</taxon>
        <taxon>Pseudomonadota</taxon>
        <taxon>Alphaproteobacteria</taxon>
        <taxon>Rhodospirillales</taxon>
        <taxon>Rhodospirillaceae</taxon>
        <taxon>Roseospira</taxon>
    </lineage>
</organism>
<keyword evidence="1" id="KW-0812">Transmembrane</keyword>
<gene>
    <name evidence="2" type="ORF">GGD88_001369</name>
</gene>
<dbReference type="Pfam" id="PF00873">
    <property type="entry name" value="ACR_tran"/>
    <property type="match status" value="1"/>
</dbReference>
<dbReference type="SUPFAM" id="SSF82866">
    <property type="entry name" value="Multidrug efflux transporter AcrB transmembrane domain"/>
    <property type="match status" value="2"/>
</dbReference>
<dbReference type="InterPro" id="IPR027463">
    <property type="entry name" value="AcrB_DN_DC_subdom"/>
</dbReference>
<keyword evidence="1" id="KW-0472">Membrane</keyword>
<evidence type="ECO:0000313" key="3">
    <source>
        <dbReference type="Proteomes" id="UP000555728"/>
    </source>
</evidence>
<sequence length="1019" mass="109412">MDVARTSIEKPVNTWLIVLICLLGGIYGLLSVGRLEDPDFTIKEAKVITAYPGASAREVEEEVTEPLESAIQQMAQLDEIVSVSKPGVSEITVRIQDTYKSDALPQIWDELRRKVTDARGRLPNNVGVPQVNDDYGDVFGLYYAITAPGYADLEIIEIAKSLRRELLTVPGVAKVETAGEPDPHVHIEIAQDKLARLGVSLGTGLQLLDVENAVQPNGVVTVGDERVRIAVDDAFETVDAIETLMLGTAGSTAMVRLSDVADVSLGRKQPPDHIIRFNGQPAVTLAIAAVADANIVEVGAAVDRKLASLEAALPVGVTLHTIYDQAAVVDDAVRGFLVNLLASVSIVIAALCLFMGWRAGVVVGTILFLTVLGTIFVMWLAGIQLQRISLGALIIAMGMLVDNAIVVAEGMLINMRRGKTAVQAASAVTAQTQWPLLGATIIGIMAFSGIGLSPDTTGEFLFSLFAVIGISLLLSWVLAIMVTPLFGAYLFKRGEAGAEDLYGGRLFGAYRGLLRGALRQRLLTVAALVGVTAGAVYGFGFMKEGFFPNSNTPLFYVHVWAPQGTDIRVLDQTMAEAEDVVLGLDGVEAVSTFVGQGATRFMLTYAPEPPNPSYGHMIVRARSLEAIPGLVDTVRTELAPRFPSTRMFTERLMFGPGGSGKLAARFSGPDPDELRRLAGEVEAILYQDGGIVDIRTDWRQREKVIRPDFAESRARIAGVSRNDLAHTLQFFTDGVPVATFRHGDELIPMILRAPPAERGDLSALPDRLVWSQGQSQYVPVGQILDGFEVVAEDTLIRRLDRVRTLTVLARPAGDQSVAQIHARVAAAVESVPLPRGYTFEWGGEIEDTAEAQAGLLGQVPVGFLIMVLITVVLFGTVREPLIIWLVVPMSICGVTVGLLATGLPFDFPSLLGVLSLSGMLIKNAIVLVEEIDLQLQEQPDRFTALVQASVSRLRPVVLAAGTTILGMLPLLMDAFFASMAVTISSGLAFATVLTLVAVPVLYSLFYGIRPGEQRQRAGA</sequence>
<dbReference type="GO" id="GO:0005886">
    <property type="term" value="C:plasma membrane"/>
    <property type="evidence" value="ECO:0007669"/>
    <property type="project" value="TreeGrafter"/>
</dbReference>
<feature type="transmembrane region" description="Helical" evidence="1">
    <location>
        <begin position="956"/>
        <end position="981"/>
    </location>
</feature>
<dbReference type="Gene3D" id="1.20.1640.10">
    <property type="entry name" value="Multidrug efflux transporter AcrB transmembrane domain"/>
    <property type="match status" value="2"/>
</dbReference>
<feature type="transmembrane region" description="Helical" evidence="1">
    <location>
        <begin position="361"/>
        <end position="382"/>
    </location>
</feature>
<feature type="transmembrane region" description="Helical" evidence="1">
    <location>
        <begin position="881"/>
        <end position="903"/>
    </location>
</feature>
<feature type="transmembrane region" description="Helical" evidence="1">
    <location>
        <begin position="987"/>
        <end position="1008"/>
    </location>
</feature>
<keyword evidence="3" id="KW-1185">Reference proteome</keyword>
<dbReference type="InterPro" id="IPR001036">
    <property type="entry name" value="Acrflvin-R"/>
</dbReference>
<feature type="transmembrane region" description="Helical" evidence="1">
    <location>
        <begin position="855"/>
        <end position="874"/>
    </location>
</feature>
<dbReference type="Gene3D" id="3.30.70.1430">
    <property type="entry name" value="Multidrug efflux transporter AcrB pore domain"/>
    <property type="match status" value="2"/>
</dbReference>
<dbReference type="SUPFAM" id="SSF82693">
    <property type="entry name" value="Multidrug efflux transporter AcrB pore domain, PN1, PN2, PC1 and PC2 subdomains"/>
    <property type="match status" value="2"/>
</dbReference>
<dbReference type="Proteomes" id="UP000555728">
    <property type="component" value="Unassembled WGS sequence"/>
</dbReference>
<dbReference type="RefSeq" id="WP_184433194.1">
    <property type="nucleotide sequence ID" value="NZ_JACIGI010000008.1"/>
</dbReference>
<comment type="caution">
    <text evidence="2">The sequence shown here is derived from an EMBL/GenBank/DDBJ whole genome shotgun (WGS) entry which is preliminary data.</text>
</comment>
<feature type="transmembrane region" description="Helical" evidence="1">
    <location>
        <begin position="12"/>
        <end position="30"/>
    </location>
</feature>
<dbReference type="Gene3D" id="3.30.70.1440">
    <property type="entry name" value="Multidrug efflux transporter AcrB pore domain"/>
    <property type="match status" value="1"/>
</dbReference>
<feature type="transmembrane region" description="Helical" evidence="1">
    <location>
        <begin position="522"/>
        <end position="542"/>
    </location>
</feature>
<feature type="transmembrane region" description="Helical" evidence="1">
    <location>
        <begin position="388"/>
        <end position="413"/>
    </location>
</feature>
<name>A0A7W6RYM7_9PROT</name>
<dbReference type="SUPFAM" id="SSF82714">
    <property type="entry name" value="Multidrug efflux transporter AcrB TolC docking domain, DN and DC subdomains"/>
    <property type="match status" value="2"/>
</dbReference>
<reference evidence="2 3" key="1">
    <citation type="submission" date="2020-08" db="EMBL/GenBank/DDBJ databases">
        <title>Genome sequencing of Purple Non-Sulfur Bacteria from various extreme environments.</title>
        <authorList>
            <person name="Mayer M."/>
        </authorList>
    </citation>
    <scope>NUCLEOTIDE SEQUENCE [LARGE SCALE GENOMIC DNA]</scope>
    <source>
        <strain evidence="2 3">JA135</strain>
    </source>
</reference>
<dbReference type="EMBL" id="JACIGI010000008">
    <property type="protein sequence ID" value="MBB4285650.1"/>
    <property type="molecule type" value="Genomic_DNA"/>
</dbReference>
<dbReference type="Gene3D" id="3.30.70.1320">
    <property type="entry name" value="Multidrug efflux transporter AcrB pore domain like"/>
    <property type="match status" value="1"/>
</dbReference>
<proteinExistence type="predicted"/>
<feature type="transmembrane region" description="Helical" evidence="1">
    <location>
        <begin position="336"/>
        <end position="354"/>
    </location>
</feature>
<evidence type="ECO:0000256" key="1">
    <source>
        <dbReference type="SAM" id="Phobius"/>
    </source>
</evidence>
<accession>A0A7W6RYM7</accession>
<dbReference type="AlphaFoldDB" id="A0A7W6RYM7"/>